<dbReference type="PROSITE" id="PS51155">
    <property type="entry name" value="CHIT_BIND_RR_2"/>
    <property type="match status" value="1"/>
</dbReference>
<dbReference type="EMBL" id="CP092882">
    <property type="protein sequence ID" value="UYV81453.1"/>
    <property type="molecule type" value="Genomic_DNA"/>
</dbReference>
<dbReference type="InterPro" id="IPR000618">
    <property type="entry name" value="Insect_cuticle"/>
</dbReference>
<reference evidence="3 4" key="1">
    <citation type="submission" date="2022-01" db="EMBL/GenBank/DDBJ databases">
        <title>A chromosomal length assembly of Cordylochernes scorpioides.</title>
        <authorList>
            <person name="Zeh D."/>
            <person name="Zeh J."/>
        </authorList>
    </citation>
    <scope>NUCLEOTIDE SEQUENCE [LARGE SCALE GENOMIC DNA]</scope>
    <source>
        <strain evidence="3">IN4F17</strain>
        <tissue evidence="3">Whole Body</tissue>
    </source>
</reference>
<gene>
    <name evidence="3" type="ORF">LAZ67_20001237</name>
</gene>
<dbReference type="PANTHER" id="PTHR46114">
    <property type="entry name" value="APPLE DOMAIN-CONTAINING PROTEIN"/>
    <property type="match status" value="1"/>
</dbReference>
<dbReference type="Pfam" id="PF00379">
    <property type="entry name" value="Chitin_bind_4"/>
    <property type="match status" value="1"/>
</dbReference>
<protein>
    <submittedName>
        <fullName evidence="3">Uncharacterized protein</fullName>
    </submittedName>
</protein>
<dbReference type="PANTHER" id="PTHR46114:SF2">
    <property type="entry name" value="CULLIN N-TERMINAL DOMAIN-CONTAINING PROTEIN"/>
    <property type="match status" value="1"/>
</dbReference>
<evidence type="ECO:0000256" key="1">
    <source>
        <dbReference type="PROSITE-ProRule" id="PRU00497"/>
    </source>
</evidence>
<dbReference type="Proteomes" id="UP001235939">
    <property type="component" value="Chromosome 20"/>
</dbReference>
<keyword evidence="4" id="KW-1185">Reference proteome</keyword>
<evidence type="ECO:0000313" key="3">
    <source>
        <dbReference type="EMBL" id="UYV81453.1"/>
    </source>
</evidence>
<organism evidence="3 4">
    <name type="scientific">Cordylochernes scorpioides</name>
    <dbReference type="NCBI Taxonomy" id="51811"/>
    <lineage>
        <taxon>Eukaryota</taxon>
        <taxon>Metazoa</taxon>
        <taxon>Ecdysozoa</taxon>
        <taxon>Arthropoda</taxon>
        <taxon>Chelicerata</taxon>
        <taxon>Arachnida</taxon>
        <taxon>Pseudoscorpiones</taxon>
        <taxon>Cheliferoidea</taxon>
        <taxon>Chernetidae</taxon>
        <taxon>Cordylochernes</taxon>
    </lineage>
</organism>
<proteinExistence type="predicted"/>
<keyword evidence="1" id="KW-0193">Cuticle</keyword>
<accession>A0ABY6LJV8</accession>
<evidence type="ECO:0000256" key="2">
    <source>
        <dbReference type="SAM" id="MobiDB-lite"/>
    </source>
</evidence>
<name>A0ABY6LJV8_9ARAC</name>
<sequence>MDRNVSGFAYLKQKCSSISDAKIKEGIFVGPQIREFLQDRNFQNSLNEVEAAAWNSFRNVCKNFLGSVKVENYRDIVNDLLLSYKALGCNMSLKIHFLHSHLDFFPDNLGAVSDEHGEIYQAWRSGTKRTALTSTAGMSPLSTVIFCLLLAAPALATYLDSPSPYKFGYDVDDGYYNRHHHKEESDIYGAKTGSFGYTDAHGIYRHVSYVADGQGYRAYVSTNEPGTAPQDPADIKMYAKPVAVYPKPSYYKPEPSYYNPKPAYNKPEPAYNKPEPAYYKPEPTYNKPEILYNKY</sequence>
<evidence type="ECO:0000313" key="4">
    <source>
        <dbReference type="Proteomes" id="UP001235939"/>
    </source>
</evidence>
<feature type="region of interest" description="Disordered" evidence="2">
    <location>
        <begin position="255"/>
        <end position="279"/>
    </location>
</feature>